<dbReference type="SMART" id="SM00248">
    <property type="entry name" value="ANK"/>
    <property type="match status" value="8"/>
</dbReference>
<reference evidence="3" key="1">
    <citation type="journal article" date="2009" name="Science">
        <title>Polydnaviruses of Braconid Wasps Derive from an Ancestral Nudivirus.</title>
        <authorList>
            <person name="Bezier A."/>
            <person name="Annaheim M."/>
            <person name="Herbiniere J."/>
            <person name="Wetterwald C."/>
            <person name="Gyapay G."/>
            <person name="Bernard-Samain S."/>
            <person name="Wincker P."/>
            <person name="Roditi I."/>
            <person name="Heller M."/>
            <person name="Belgahzi M."/>
            <person name="Pfister-Wilhem R."/>
            <person name="Periquet G."/>
            <person name="Dupuy C."/>
            <person name="Huguet E."/>
            <person name="Volkoff A.N."/>
            <person name="Lanzrein B."/>
            <person name="Drezen J.M."/>
        </authorList>
    </citation>
    <scope>NUCLEOTIDE SEQUENCE</scope>
</reference>
<gene>
    <name evidence="3" type="primary">Cc1F03.2</name>
    <name evidence="2" type="ORF">HICCMSTLAB_LOCUS3622</name>
</gene>
<keyword evidence="4" id="KW-1185">Reference proteome</keyword>
<dbReference type="EMBL" id="FM212915">
    <property type="protein sequence ID" value="CAR82262.1"/>
    <property type="molecule type" value="Genomic_DNA"/>
</dbReference>
<dbReference type="Pfam" id="PF12796">
    <property type="entry name" value="Ank_2"/>
    <property type="match status" value="3"/>
</dbReference>
<evidence type="ECO:0000313" key="3">
    <source>
        <dbReference type="EMBL" id="CAR82262.1"/>
    </source>
</evidence>
<feature type="repeat" description="ANK" evidence="1">
    <location>
        <begin position="232"/>
        <end position="264"/>
    </location>
</feature>
<dbReference type="InterPro" id="IPR002110">
    <property type="entry name" value="Ankyrin_rpt"/>
</dbReference>
<feature type="repeat" description="ANK" evidence="1">
    <location>
        <begin position="266"/>
        <end position="298"/>
    </location>
</feature>
<accession>B9W4M5</accession>
<organism evidence="3">
    <name type="scientific">Cotesia congregata</name>
    <name type="common">Parasitoid wasp</name>
    <name type="synonym">Apanteles congregatus</name>
    <dbReference type="NCBI Taxonomy" id="51543"/>
    <lineage>
        <taxon>Eukaryota</taxon>
        <taxon>Metazoa</taxon>
        <taxon>Ecdysozoa</taxon>
        <taxon>Arthropoda</taxon>
        <taxon>Hexapoda</taxon>
        <taxon>Insecta</taxon>
        <taxon>Pterygota</taxon>
        <taxon>Neoptera</taxon>
        <taxon>Endopterygota</taxon>
        <taxon>Hymenoptera</taxon>
        <taxon>Apocrita</taxon>
        <taxon>Ichneumonoidea</taxon>
        <taxon>Braconidae</taxon>
        <taxon>Microgastrinae</taxon>
        <taxon>Cotesia</taxon>
    </lineage>
</organism>
<dbReference type="OrthoDB" id="20872at2759"/>
<dbReference type="Gene3D" id="1.25.40.20">
    <property type="entry name" value="Ankyrin repeat-containing domain"/>
    <property type="match status" value="2"/>
</dbReference>
<dbReference type="PANTHER" id="PTHR24118:SF99">
    <property type="entry name" value="POTE ANKYRIN DOMAIN FAMILY MEMBER 3C-RELATED"/>
    <property type="match status" value="1"/>
</dbReference>
<dbReference type="AlphaFoldDB" id="B9W4M5"/>
<name>B9W4M5_COTCN</name>
<dbReference type="SUPFAM" id="SSF48403">
    <property type="entry name" value="Ankyrin repeat"/>
    <property type="match status" value="1"/>
</dbReference>
<evidence type="ECO:0000313" key="2">
    <source>
        <dbReference type="EMBL" id="CAG5082667.1"/>
    </source>
</evidence>
<dbReference type="PROSITE" id="PS50088">
    <property type="entry name" value="ANK_REPEAT"/>
    <property type="match status" value="4"/>
</dbReference>
<dbReference type="EMBL" id="CAJNRD030001118">
    <property type="protein sequence ID" value="CAG5082667.1"/>
    <property type="molecule type" value="Genomic_DNA"/>
</dbReference>
<feature type="repeat" description="ANK" evidence="1">
    <location>
        <begin position="145"/>
        <end position="177"/>
    </location>
</feature>
<feature type="repeat" description="ANK" evidence="1">
    <location>
        <begin position="75"/>
        <end position="103"/>
    </location>
</feature>
<evidence type="ECO:0000313" key="4">
    <source>
        <dbReference type="Proteomes" id="UP000786811"/>
    </source>
</evidence>
<dbReference type="InterPro" id="IPR036770">
    <property type="entry name" value="Ankyrin_rpt-contain_sf"/>
</dbReference>
<reference evidence="2" key="2">
    <citation type="submission" date="2021-04" db="EMBL/GenBank/DDBJ databases">
        <authorList>
            <person name="Chebbi M.A.C M."/>
        </authorList>
    </citation>
    <scope>NUCLEOTIDE SEQUENCE</scope>
</reference>
<dbReference type="PROSITE" id="PS50297">
    <property type="entry name" value="ANK_REP_REGION"/>
    <property type="match status" value="3"/>
</dbReference>
<sequence>MMPTISRDLKKAIHCGDVKEVRRLLKSSAKKPLSKNPFLFGGYILLKLAIGLRKKSIAKLLIKKGARINKKHSNGSYSPLHHAVRQRYTDIVELLVKEGAEVNDFAPNNITSLILTAFHSTPEIAKCLLKYGADIEVKLAKSNCPGSTVFNIACIYKNFELAKLLLKHNANVNSKTLCDSYPIVDAVACNSVVLTSLLLYYGAQANCMISEKFIETSMDKSHSVTKKIKSLGNPTLLHVAIVNQKVEIVELLIDYGANIHCRTKSFLRTPLMVAIEEYNPEIVKLLLEKGARIDVFDKEGMSPLHYLICNPKNLNERLSLDMLEEREAEKVEILELLIEAGANPNEVLKPIGTKLTFVKTAATYGQRGIVQYLAMGNYLDYSFIDYSIVEAAKLNINLFSKEQINDEEFMRKITHIYAEIEFCLVKYIIRGYYSNRPVKEELLATVRSKPVNDFWNRSNYFDNVTIVEHEIYLCLESMKKDKVGASNITFWHLLTSPWDRMIHHACNRDVRELCIDNYKDKYPPYFHILKKRINDAVKRSKLLEKSAEEAFTLFKTLPFTCCQKILNYFSDDNLEKFYSFYSL</sequence>
<protein>
    <submittedName>
        <fullName evidence="2">Similar to ANK1: Ankyrin-1 (Homo sapiens)</fullName>
    </submittedName>
</protein>
<proteinExistence type="predicted"/>
<dbReference type="PANTHER" id="PTHR24118">
    <property type="entry name" value="POTE ANKYRIN DOMAIN"/>
    <property type="match status" value="1"/>
</dbReference>
<dbReference type="Proteomes" id="UP000786811">
    <property type="component" value="Unassembled WGS sequence"/>
</dbReference>
<evidence type="ECO:0000256" key="1">
    <source>
        <dbReference type="PROSITE-ProRule" id="PRU00023"/>
    </source>
</evidence>
<keyword evidence="1" id="KW-0040">ANK repeat</keyword>